<evidence type="ECO:0000313" key="2">
    <source>
        <dbReference type="EMBL" id="SDO68896.1"/>
    </source>
</evidence>
<reference evidence="2 3" key="1">
    <citation type="submission" date="2016-10" db="EMBL/GenBank/DDBJ databases">
        <authorList>
            <person name="de Groot N.N."/>
        </authorList>
    </citation>
    <scope>NUCLEOTIDE SEQUENCE [LARGE SCALE GENOMIC DNA]</scope>
    <source>
        <strain evidence="2 3">CGMCC 1.11147</strain>
    </source>
</reference>
<dbReference type="AlphaFoldDB" id="A0A1H0LLI6"/>
<dbReference type="RefSeq" id="WP_091026998.1">
    <property type="nucleotide sequence ID" value="NZ_BKAE01000027.1"/>
</dbReference>
<evidence type="ECO:0000256" key="1">
    <source>
        <dbReference type="SAM" id="MobiDB-lite"/>
    </source>
</evidence>
<dbReference type="STRING" id="1005944.SAMN05192576_0276"/>
<feature type="region of interest" description="Disordered" evidence="1">
    <location>
        <begin position="81"/>
        <end position="104"/>
    </location>
</feature>
<keyword evidence="3" id="KW-1185">Reference proteome</keyword>
<dbReference type="Proteomes" id="UP000199004">
    <property type="component" value="Unassembled WGS sequence"/>
</dbReference>
<evidence type="ECO:0000313" key="3">
    <source>
        <dbReference type="Proteomes" id="UP000199004"/>
    </source>
</evidence>
<sequence>MTAAPEYLETLTAEAETPDGTAFARLRGTSDISVSFVPGYYAQTTEARLADKLTQLGRLLWVARMREYYRLKSDLLNREVRGEGRPRNERQAARREARDSIVASGRSDDGRVELSAVGLLSWSATVAPGTVRQVSEEAFTAACAQAAERLVEDHLWQLKLVWASASTGRSLG</sequence>
<dbReference type="EMBL" id="FNIC01000012">
    <property type="protein sequence ID" value="SDO68896.1"/>
    <property type="molecule type" value="Genomic_DNA"/>
</dbReference>
<gene>
    <name evidence="2" type="ORF">SAMN05192576_0276</name>
</gene>
<feature type="compositionally biased region" description="Basic and acidic residues" evidence="1">
    <location>
        <begin position="81"/>
        <end position="99"/>
    </location>
</feature>
<name>A0A1H0LLI6_9ACTN</name>
<organism evidence="2 3">
    <name type="scientific">Nocardioides szechwanensis</name>
    <dbReference type="NCBI Taxonomy" id="1005944"/>
    <lineage>
        <taxon>Bacteria</taxon>
        <taxon>Bacillati</taxon>
        <taxon>Actinomycetota</taxon>
        <taxon>Actinomycetes</taxon>
        <taxon>Propionibacteriales</taxon>
        <taxon>Nocardioidaceae</taxon>
        <taxon>Nocardioides</taxon>
    </lineage>
</organism>
<proteinExistence type="predicted"/>
<protein>
    <submittedName>
        <fullName evidence="2">Uncharacterized protein</fullName>
    </submittedName>
</protein>
<dbReference type="OrthoDB" id="3295447at2"/>
<accession>A0A1H0LLI6</accession>